<keyword evidence="4" id="KW-0812">Transmembrane</keyword>
<evidence type="ECO:0000256" key="2">
    <source>
        <dbReference type="ARBA" id="ARBA00023136"/>
    </source>
</evidence>
<evidence type="ECO:0000256" key="4">
    <source>
        <dbReference type="SAM" id="Phobius"/>
    </source>
</evidence>
<dbReference type="PANTHER" id="PTHR31234">
    <property type="entry name" value="LATE EMBRYOGENESIS ABUNDANT (LEA) HYDROXYPROLINE-RICH GLYCOPROTEIN FAMILY"/>
    <property type="match status" value="1"/>
</dbReference>
<gene>
    <name evidence="5" type="ORF">SCP_0406330</name>
</gene>
<dbReference type="InterPro" id="IPR044839">
    <property type="entry name" value="NDR1-like"/>
</dbReference>
<evidence type="ECO:0000313" key="5">
    <source>
        <dbReference type="EMBL" id="GBE82249.1"/>
    </source>
</evidence>
<dbReference type="AlphaFoldDB" id="A0A401GJB8"/>
<comment type="subcellular location">
    <subcellularLocation>
        <location evidence="1">Membrane</location>
    </subcellularLocation>
</comment>
<dbReference type="STRING" id="139825.A0A401GJB8"/>
<feature type="compositionally biased region" description="Basic and acidic residues" evidence="3">
    <location>
        <begin position="50"/>
        <end position="67"/>
    </location>
</feature>
<dbReference type="PANTHER" id="PTHR31234:SF2">
    <property type="entry name" value="OS05G0199100 PROTEIN"/>
    <property type="match status" value="1"/>
</dbReference>
<keyword evidence="2 4" id="KW-0472">Membrane</keyword>
<dbReference type="EMBL" id="BFAD01000004">
    <property type="protein sequence ID" value="GBE82249.1"/>
    <property type="molecule type" value="Genomic_DNA"/>
</dbReference>
<dbReference type="SUPFAM" id="SSF117070">
    <property type="entry name" value="LEA14-like"/>
    <property type="match status" value="1"/>
</dbReference>
<accession>A0A401GJB8</accession>
<dbReference type="RefSeq" id="XP_027613162.1">
    <property type="nucleotide sequence ID" value="XM_027757361.1"/>
</dbReference>
<dbReference type="Gene3D" id="2.60.40.1820">
    <property type="match status" value="1"/>
</dbReference>
<name>A0A401GJB8_9APHY</name>
<feature type="compositionally biased region" description="Polar residues" evidence="3">
    <location>
        <begin position="8"/>
        <end position="19"/>
    </location>
</feature>
<evidence type="ECO:0000256" key="3">
    <source>
        <dbReference type="SAM" id="MobiDB-lite"/>
    </source>
</evidence>
<evidence type="ECO:0000313" key="6">
    <source>
        <dbReference type="Proteomes" id="UP000287166"/>
    </source>
</evidence>
<dbReference type="GeneID" id="38779166"/>
<sequence length="304" mass="33288">MAYRANYSGETRSPPQQYDDTPYNPYDNEPAHPTYDQAGYGYDSGTYGGYRDDPTPVASKERDRSVFEADEAVPRPRGPKNSRNLRNWRSESQGNLWTRGSGVWCFGRFFCCTIMIFLFLAISIIISLALWIRPPNVVVNEPTISSTNPVNLTSDGLTVNLDVNVSVSNPNYLSVNLKTVTADLFYPLSGNETAIGSGTAKNIDFRSDKQTNFTLPIALQYNMTNDPGFKILISLAGKCGIIPGQASSDITVDYKIILDMRVLLIPVKPTINSNFNFACPLSASEIGDLLKSAGLDLSGLGGLL</sequence>
<organism evidence="5 6">
    <name type="scientific">Sparassis crispa</name>
    <dbReference type="NCBI Taxonomy" id="139825"/>
    <lineage>
        <taxon>Eukaryota</taxon>
        <taxon>Fungi</taxon>
        <taxon>Dikarya</taxon>
        <taxon>Basidiomycota</taxon>
        <taxon>Agaricomycotina</taxon>
        <taxon>Agaricomycetes</taxon>
        <taxon>Polyporales</taxon>
        <taxon>Sparassidaceae</taxon>
        <taxon>Sparassis</taxon>
    </lineage>
</organism>
<dbReference type="OrthoDB" id="20273at2759"/>
<comment type="caution">
    <text evidence="5">The sequence shown here is derived from an EMBL/GenBank/DDBJ whole genome shotgun (WGS) entry which is preliminary data.</text>
</comment>
<protein>
    <recommendedName>
        <fullName evidence="7">Late embryogenesis abundant protein LEA-2 subgroup domain-containing protein</fullName>
    </recommendedName>
</protein>
<dbReference type="InParanoid" id="A0A401GJB8"/>
<feature type="transmembrane region" description="Helical" evidence="4">
    <location>
        <begin position="109"/>
        <end position="132"/>
    </location>
</feature>
<reference evidence="5 6" key="1">
    <citation type="journal article" date="2018" name="Sci. Rep.">
        <title>Genome sequence of the cauliflower mushroom Sparassis crispa (Hanabiratake) and its association with beneficial usage.</title>
        <authorList>
            <person name="Kiyama R."/>
            <person name="Furutani Y."/>
            <person name="Kawaguchi K."/>
            <person name="Nakanishi T."/>
        </authorList>
    </citation>
    <scope>NUCLEOTIDE SEQUENCE [LARGE SCALE GENOMIC DNA]</scope>
</reference>
<dbReference type="GO" id="GO:0016020">
    <property type="term" value="C:membrane"/>
    <property type="evidence" value="ECO:0007669"/>
    <property type="project" value="UniProtKB-SubCell"/>
</dbReference>
<evidence type="ECO:0000256" key="1">
    <source>
        <dbReference type="ARBA" id="ARBA00004370"/>
    </source>
</evidence>
<feature type="region of interest" description="Disordered" evidence="3">
    <location>
        <begin position="1"/>
        <end position="86"/>
    </location>
</feature>
<keyword evidence="4" id="KW-1133">Transmembrane helix</keyword>
<evidence type="ECO:0008006" key="7">
    <source>
        <dbReference type="Google" id="ProtNLM"/>
    </source>
</evidence>
<dbReference type="GO" id="GO:0098542">
    <property type="term" value="P:defense response to other organism"/>
    <property type="evidence" value="ECO:0007669"/>
    <property type="project" value="InterPro"/>
</dbReference>
<proteinExistence type="predicted"/>
<dbReference type="Proteomes" id="UP000287166">
    <property type="component" value="Unassembled WGS sequence"/>
</dbReference>
<keyword evidence="6" id="KW-1185">Reference proteome</keyword>